<dbReference type="Gene3D" id="1.10.3720.10">
    <property type="entry name" value="MetI-like"/>
    <property type="match status" value="1"/>
</dbReference>
<name>A0A3A8AYL3_9RHOB</name>
<gene>
    <name evidence="9" type="ORF">D6850_11230</name>
</gene>
<feature type="transmembrane region" description="Helical" evidence="7">
    <location>
        <begin position="249"/>
        <end position="271"/>
    </location>
</feature>
<keyword evidence="5 7" id="KW-1133">Transmembrane helix</keyword>
<sequence>MTHSTEVKRADRKAYKPGRIAIIIGATIIAVVLLAAILAPWIAPHDPYVQSMLARFRPPSAEYWLGTDRFGRDTFSRILYGLRITLWTAAASTALAMVGGTAIGILSGYCGGRVDRWLSAANDLLMSFPQMVAGIIIVALLGPGVTNLIIAIAITAFPAFYRMARSAALALRDRDYIDACRVLGYSDTRIVARHILPETMDDMIIIATLWLATAVRTESSLAFIGLGAPPPAATLGGLVREGFDNLLDYPGLAIWPSLAILVVMIGLNLMGDGLRDANDPRASA</sequence>
<reference evidence="9 10" key="1">
    <citation type="submission" date="2018-09" db="EMBL/GenBank/DDBJ databases">
        <title>Roseovarius spongiae sp. nov., isolated from a marine sponge.</title>
        <authorList>
            <person name="Zhuang L."/>
            <person name="Luo L."/>
        </authorList>
    </citation>
    <scope>NUCLEOTIDE SEQUENCE [LARGE SCALE GENOMIC DNA]</scope>
    <source>
        <strain evidence="9 10">HN-E21</strain>
    </source>
</reference>
<protein>
    <submittedName>
        <fullName evidence="9">ABC transporter permease</fullName>
    </submittedName>
</protein>
<dbReference type="PROSITE" id="PS50928">
    <property type="entry name" value="ABC_TM1"/>
    <property type="match status" value="1"/>
</dbReference>
<evidence type="ECO:0000313" key="9">
    <source>
        <dbReference type="EMBL" id="RKF15381.1"/>
    </source>
</evidence>
<evidence type="ECO:0000313" key="10">
    <source>
        <dbReference type="Proteomes" id="UP000281128"/>
    </source>
</evidence>
<accession>A0A3A8AYL3</accession>
<dbReference type="InterPro" id="IPR050366">
    <property type="entry name" value="BP-dependent_transpt_permease"/>
</dbReference>
<dbReference type="Proteomes" id="UP000281128">
    <property type="component" value="Unassembled WGS sequence"/>
</dbReference>
<evidence type="ECO:0000256" key="6">
    <source>
        <dbReference type="ARBA" id="ARBA00023136"/>
    </source>
</evidence>
<dbReference type="SUPFAM" id="SSF161098">
    <property type="entry name" value="MetI-like"/>
    <property type="match status" value="1"/>
</dbReference>
<keyword evidence="4 7" id="KW-0812">Transmembrane</keyword>
<feature type="transmembrane region" description="Helical" evidence="7">
    <location>
        <begin position="84"/>
        <end position="112"/>
    </location>
</feature>
<organism evidence="9 10">
    <name type="scientific">Roseovarius spongiae</name>
    <dbReference type="NCBI Taxonomy" id="2320272"/>
    <lineage>
        <taxon>Bacteria</taxon>
        <taxon>Pseudomonadati</taxon>
        <taxon>Pseudomonadota</taxon>
        <taxon>Alphaproteobacteria</taxon>
        <taxon>Rhodobacterales</taxon>
        <taxon>Roseobacteraceae</taxon>
        <taxon>Roseovarius</taxon>
    </lineage>
</organism>
<evidence type="ECO:0000256" key="3">
    <source>
        <dbReference type="ARBA" id="ARBA00022475"/>
    </source>
</evidence>
<comment type="similarity">
    <text evidence="7">Belongs to the binding-protein-dependent transport system permease family.</text>
</comment>
<dbReference type="InterPro" id="IPR035906">
    <property type="entry name" value="MetI-like_sf"/>
</dbReference>
<feature type="domain" description="ABC transmembrane type-1" evidence="8">
    <location>
        <begin position="82"/>
        <end position="271"/>
    </location>
</feature>
<keyword evidence="3" id="KW-1003">Cell membrane</keyword>
<evidence type="ECO:0000256" key="1">
    <source>
        <dbReference type="ARBA" id="ARBA00004651"/>
    </source>
</evidence>
<dbReference type="PANTHER" id="PTHR43386">
    <property type="entry name" value="OLIGOPEPTIDE TRANSPORT SYSTEM PERMEASE PROTEIN APPC"/>
    <property type="match status" value="1"/>
</dbReference>
<keyword evidence="2 7" id="KW-0813">Transport</keyword>
<evidence type="ECO:0000256" key="4">
    <source>
        <dbReference type="ARBA" id="ARBA00022692"/>
    </source>
</evidence>
<proteinExistence type="inferred from homology"/>
<evidence type="ECO:0000256" key="7">
    <source>
        <dbReference type="RuleBase" id="RU363032"/>
    </source>
</evidence>
<dbReference type="Pfam" id="PF00528">
    <property type="entry name" value="BPD_transp_1"/>
    <property type="match status" value="1"/>
</dbReference>
<dbReference type="InterPro" id="IPR000515">
    <property type="entry name" value="MetI-like"/>
</dbReference>
<dbReference type="CDD" id="cd06261">
    <property type="entry name" value="TM_PBP2"/>
    <property type="match status" value="1"/>
</dbReference>
<keyword evidence="10" id="KW-1185">Reference proteome</keyword>
<dbReference type="InterPro" id="IPR025966">
    <property type="entry name" value="OppC_N"/>
</dbReference>
<dbReference type="PANTHER" id="PTHR43386:SF25">
    <property type="entry name" value="PEPTIDE ABC TRANSPORTER PERMEASE PROTEIN"/>
    <property type="match status" value="1"/>
</dbReference>
<keyword evidence="6 7" id="KW-0472">Membrane</keyword>
<evidence type="ECO:0000259" key="8">
    <source>
        <dbReference type="PROSITE" id="PS50928"/>
    </source>
</evidence>
<dbReference type="EMBL" id="RAPE01000002">
    <property type="protein sequence ID" value="RKF15381.1"/>
    <property type="molecule type" value="Genomic_DNA"/>
</dbReference>
<dbReference type="AlphaFoldDB" id="A0A3A8AYL3"/>
<comment type="subcellular location">
    <subcellularLocation>
        <location evidence="1 7">Cell membrane</location>
        <topology evidence="1 7">Multi-pass membrane protein</topology>
    </subcellularLocation>
</comment>
<feature type="transmembrane region" description="Helical" evidence="7">
    <location>
        <begin position="20"/>
        <end position="43"/>
    </location>
</feature>
<evidence type="ECO:0000256" key="5">
    <source>
        <dbReference type="ARBA" id="ARBA00022989"/>
    </source>
</evidence>
<dbReference type="OrthoDB" id="9766870at2"/>
<dbReference type="GO" id="GO:0005886">
    <property type="term" value="C:plasma membrane"/>
    <property type="evidence" value="ECO:0007669"/>
    <property type="project" value="UniProtKB-SubCell"/>
</dbReference>
<dbReference type="GO" id="GO:0055085">
    <property type="term" value="P:transmembrane transport"/>
    <property type="evidence" value="ECO:0007669"/>
    <property type="project" value="InterPro"/>
</dbReference>
<evidence type="ECO:0000256" key="2">
    <source>
        <dbReference type="ARBA" id="ARBA00022448"/>
    </source>
</evidence>
<dbReference type="Pfam" id="PF12911">
    <property type="entry name" value="OppC_N"/>
    <property type="match status" value="1"/>
</dbReference>
<comment type="caution">
    <text evidence="9">The sequence shown here is derived from an EMBL/GenBank/DDBJ whole genome shotgun (WGS) entry which is preliminary data.</text>
</comment>